<proteinExistence type="predicted"/>
<dbReference type="AlphaFoldDB" id="A0A0E9Q0U3"/>
<organism evidence="1">
    <name type="scientific">Anguilla anguilla</name>
    <name type="common">European freshwater eel</name>
    <name type="synonym">Muraena anguilla</name>
    <dbReference type="NCBI Taxonomy" id="7936"/>
    <lineage>
        <taxon>Eukaryota</taxon>
        <taxon>Metazoa</taxon>
        <taxon>Chordata</taxon>
        <taxon>Craniata</taxon>
        <taxon>Vertebrata</taxon>
        <taxon>Euteleostomi</taxon>
        <taxon>Actinopterygii</taxon>
        <taxon>Neopterygii</taxon>
        <taxon>Teleostei</taxon>
        <taxon>Anguilliformes</taxon>
        <taxon>Anguillidae</taxon>
        <taxon>Anguilla</taxon>
    </lineage>
</organism>
<evidence type="ECO:0000313" key="1">
    <source>
        <dbReference type="EMBL" id="JAH09728.1"/>
    </source>
</evidence>
<protein>
    <submittedName>
        <fullName evidence="1">Uncharacterized protein</fullName>
    </submittedName>
</protein>
<sequence length="56" mass="6198">MTNMNCVNVEPLAMAQSSAPGTERTANSKLQVPVYPCSPENLYFSCNMSLRHYSLT</sequence>
<reference evidence="1" key="1">
    <citation type="submission" date="2014-11" db="EMBL/GenBank/DDBJ databases">
        <authorList>
            <person name="Amaro Gonzalez C."/>
        </authorList>
    </citation>
    <scope>NUCLEOTIDE SEQUENCE</scope>
</reference>
<reference evidence="1" key="2">
    <citation type="journal article" date="2015" name="Fish Shellfish Immunol.">
        <title>Early steps in the European eel (Anguilla anguilla)-Vibrio vulnificus interaction in the gills: Role of the RtxA13 toxin.</title>
        <authorList>
            <person name="Callol A."/>
            <person name="Pajuelo D."/>
            <person name="Ebbesson L."/>
            <person name="Teles M."/>
            <person name="MacKenzie S."/>
            <person name="Amaro C."/>
        </authorList>
    </citation>
    <scope>NUCLEOTIDE SEQUENCE</scope>
</reference>
<accession>A0A0E9Q0U3</accession>
<dbReference type="EMBL" id="GBXM01098849">
    <property type="protein sequence ID" value="JAH09728.1"/>
    <property type="molecule type" value="Transcribed_RNA"/>
</dbReference>
<name>A0A0E9Q0U3_ANGAN</name>